<dbReference type="AlphaFoldDB" id="A0A4V6MG47"/>
<organism evidence="5 6">
    <name type="scientific">Krasilnikovia cinnamomea</name>
    <dbReference type="NCBI Taxonomy" id="349313"/>
    <lineage>
        <taxon>Bacteria</taxon>
        <taxon>Bacillati</taxon>
        <taxon>Actinomycetota</taxon>
        <taxon>Actinomycetes</taxon>
        <taxon>Micromonosporales</taxon>
        <taxon>Micromonosporaceae</taxon>
        <taxon>Krasilnikovia</taxon>
    </lineage>
</organism>
<comment type="function">
    <text evidence="2">Removes the formyl group from the N-terminal Met of newly synthesized proteins. Requires at least a dipeptide for an efficient rate of reaction. N-terminal L-methionine is a prerequisite for activity but the enzyme has broad specificity at other positions.</text>
</comment>
<evidence type="ECO:0000313" key="5">
    <source>
        <dbReference type="EMBL" id="RZU51146.1"/>
    </source>
</evidence>
<dbReference type="PANTHER" id="PTHR10458:SF22">
    <property type="entry name" value="PEPTIDE DEFORMYLASE"/>
    <property type="match status" value="1"/>
</dbReference>
<dbReference type="SMART" id="SM00530">
    <property type="entry name" value="HTH_XRE"/>
    <property type="match status" value="1"/>
</dbReference>
<proteinExistence type="inferred from homology"/>
<comment type="caution">
    <text evidence="5">The sequence shown here is derived from an EMBL/GenBank/DDBJ whole genome shotgun (WGS) entry which is preliminary data.</text>
</comment>
<dbReference type="PANTHER" id="PTHR10458">
    <property type="entry name" value="PEPTIDE DEFORMYLASE"/>
    <property type="match status" value="1"/>
</dbReference>
<feature type="binding site" evidence="2">
    <location>
        <position position="487"/>
    </location>
    <ligand>
        <name>Fe cation</name>
        <dbReference type="ChEBI" id="CHEBI:24875"/>
    </ligand>
</feature>
<dbReference type="InterPro" id="IPR036821">
    <property type="entry name" value="Peptide_deformylase_sf"/>
</dbReference>
<evidence type="ECO:0000256" key="2">
    <source>
        <dbReference type="HAMAP-Rule" id="MF_00163"/>
    </source>
</evidence>
<dbReference type="EC" id="3.5.1.88" evidence="2"/>
<keyword evidence="6" id="KW-1185">Reference proteome</keyword>
<evidence type="ECO:0000313" key="6">
    <source>
        <dbReference type="Proteomes" id="UP000292564"/>
    </source>
</evidence>
<dbReference type="GO" id="GO:0006412">
    <property type="term" value="P:translation"/>
    <property type="evidence" value="ECO:0007669"/>
    <property type="project" value="UniProtKB-UniRule"/>
</dbReference>
<dbReference type="Gene3D" id="3.90.45.10">
    <property type="entry name" value="Peptide deformylase"/>
    <property type="match status" value="1"/>
</dbReference>
<feature type="domain" description="HTH cro/C1-type" evidence="4">
    <location>
        <begin position="18"/>
        <end position="65"/>
    </location>
</feature>
<evidence type="ECO:0000259" key="4">
    <source>
        <dbReference type="PROSITE" id="PS50943"/>
    </source>
</evidence>
<keyword evidence="2" id="KW-0408">Iron</keyword>
<feature type="region of interest" description="Disordered" evidence="3">
    <location>
        <begin position="312"/>
        <end position="386"/>
    </location>
</feature>
<feature type="binding site" evidence="2">
    <location>
        <position position="533"/>
    </location>
    <ligand>
        <name>Fe cation</name>
        <dbReference type="ChEBI" id="CHEBI:24875"/>
    </ligand>
</feature>
<evidence type="ECO:0000256" key="1">
    <source>
        <dbReference type="ARBA" id="ARBA00010759"/>
    </source>
</evidence>
<dbReference type="InterPro" id="IPR001387">
    <property type="entry name" value="Cro/C1-type_HTH"/>
</dbReference>
<gene>
    <name evidence="2" type="primary">def</name>
    <name evidence="5" type="ORF">EV385_2946</name>
</gene>
<dbReference type="CDD" id="cd00093">
    <property type="entry name" value="HTH_XRE"/>
    <property type="match status" value="1"/>
</dbReference>
<comment type="cofactor">
    <cofactor evidence="2">
        <name>Fe(2+)</name>
        <dbReference type="ChEBI" id="CHEBI:29033"/>
    </cofactor>
    <text evidence="2">Binds 1 Fe(2+) ion.</text>
</comment>
<dbReference type="GO" id="GO:0042586">
    <property type="term" value="F:peptide deformylase activity"/>
    <property type="evidence" value="ECO:0007669"/>
    <property type="project" value="UniProtKB-UniRule"/>
</dbReference>
<dbReference type="Pfam" id="PF01327">
    <property type="entry name" value="Pep_deformylase"/>
    <property type="match status" value="1"/>
</dbReference>
<dbReference type="Gene3D" id="1.10.260.40">
    <property type="entry name" value="lambda repressor-like DNA-binding domains"/>
    <property type="match status" value="1"/>
</dbReference>
<keyword evidence="2" id="KW-0378">Hydrolase</keyword>
<dbReference type="PRINTS" id="PR01576">
    <property type="entry name" value="PDEFORMYLASE"/>
</dbReference>
<dbReference type="HAMAP" id="MF_00163">
    <property type="entry name" value="Pep_deformylase"/>
    <property type="match status" value="1"/>
</dbReference>
<feature type="binding site" evidence="2">
    <location>
        <position position="529"/>
    </location>
    <ligand>
        <name>Fe cation</name>
        <dbReference type="ChEBI" id="CHEBI:24875"/>
    </ligand>
</feature>
<dbReference type="Pfam" id="PF13560">
    <property type="entry name" value="HTH_31"/>
    <property type="match status" value="1"/>
</dbReference>
<dbReference type="EMBL" id="SHKY01000001">
    <property type="protein sequence ID" value="RZU51146.1"/>
    <property type="molecule type" value="Genomic_DNA"/>
</dbReference>
<dbReference type="PROSITE" id="PS50943">
    <property type="entry name" value="HTH_CROC1"/>
    <property type="match status" value="1"/>
</dbReference>
<protein>
    <recommendedName>
        <fullName evidence="2">Peptide deformylase</fullName>
        <shortName evidence="2">PDF</shortName>
        <ecNumber evidence="2">3.5.1.88</ecNumber>
    </recommendedName>
    <alternativeName>
        <fullName evidence="2">Polypeptide deformylase</fullName>
    </alternativeName>
</protein>
<evidence type="ECO:0000256" key="3">
    <source>
        <dbReference type="SAM" id="MobiDB-lite"/>
    </source>
</evidence>
<dbReference type="InterPro" id="IPR023635">
    <property type="entry name" value="Peptide_deformylase"/>
</dbReference>
<sequence>MLTTSPVERAADKFVAALAQWRNERGMTKKQLAARMGFDPSYVSHVESRRHKPTEDFARRAEAVLAAGGAIWQRFREYDELRHARGAALHRDPPVPVQWMPPGTGLIVEREIAELRYTGGAYRCRVRRDLYNPGGEPVTRYLVKIAVDRFPHDPAGSNRHHRAHPLTVEEMSLAAHAGEGAAVEPMDWYVKLDRDAAKEIWLLFANEHGRFPLYPGERTTIEYAYTVGEQKWGQWFQRAVRLPTRSLTVRLDFPVEFDPQVWGVETSLAAEVPVRTPLGRHNDGDRAIFEWSTDAPLLNARYRLEWRFRAPGAPTVEEPSDPEPNRSPGAGGDRAVPSGTGNDPPAPPGAGEPVESAGKRVPPPRAAVSGRPGTGQPCDEERASQRMRDIGIVQRGSDLLRQRARHFQLPREEAAARDAVTGLLATLDRLERAHDFRKGVGLAAPQIGRAVAAAVIRPPERGSNPVVLLNPRLVGESPDTDDRYEGCLSFFDYRGLVRRPLRVEVEHARFDGTRVITSFEQAMARLVSHEIDHLEGRLYVDRMPDDSLLPVEEYQQTGRPWAY</sequence>
<dbReference type="GO" id="GO:0046872">
    <property type="term" value="F:metal ion binding"/>
    <property type="evidence" value="ECO:0007669"/>
    <property type="project" value="UniProtKB-KW"/>
</dbReference>
<dbReference type="SUPFAM" id="SSF47413">
    <property type="entry name" value="lambda repressor-like DNA-binding domains"/>
    <property type="match status" value="1"/>
</dbReference>
<keyword evidence="2" id="KW-0648">Protein biosynthesis</keyword>
<comment type="similarity">
    <text evidence="1 2">Belongs to the polypeptide deformylase family.</text>
</comment>
<dbReference type="GO" id="GO:0003677">
    <property type="term" value="F:DNA binding"/>
    <property type="evidence" value="ECO:0007669"/>
    <property type="project" value="InterPro"/>
</dbReference>
<dbReference type="InterPro" id="IPR010982">
    <property type="entry name" value="Lambda_DNA-bd_dom_sf"/>
</dbReference>
<feature type="active site" evidence="2">
    <location>
        <position position="530"/>
    </location>
</feature>
<keyword evidence="2" id="KW-0479">Metal-binding</keyword>
<name>A0A4V6MG47_9ACTN</name>
<dbReference type="SUPFAM" id="SSF56420">
    <property type="entry name" value="Peptide deformylase"/>
    <property type="match status" value="1"/>
</dbReference>
<dbReference type="Proteomes" id="UP000292564">
    <property type="component" value="Unassembled WGS sequence"/>
</dbReference>
<accession>A0A4V6MG47</accession>
<comment type="catalytic activity">
    <reaction evidence="2">
        <text>N-terminal N-formyl-L-methionyl-[peptide] + H2O = N-terminal L-methionyl-[peptide] + formate</text>
        <dbReference type="Rhea" id="RHEA:24420"/>
        <dbReference type="Rhea" id="RHEA-COMP:10639"/>
        <dbReference type="Rhea" id="RHEA-COMP:10640"/>
        <dbReference type="ChEBI" id="CHEBI:15377"/>
        <dbReference type="ChEBI" id="CHEBI:15740"/>
        <dbReference type="ChEBI" id="CHEBI:49298"/>
        <dbReference type="ChEBI" id="CHEBI:64731"/>
        <dbReference type="EC" id="3.5.1.88"/>
    </reaction>
</comment>
<reference evidence="5 6" key="1">
    <citation type="submission" date="2019-02" db="EMBL/GenBank/DDBJ databases">
        <title>Sequencing the genomes of 1000 actinobacteria strains.</title>
        <authorList>
            <person name="Klenk H.-P."/>
        </authorList>
    </citation>
    <scope>NUCLEOTIDE SEQUENCE [LARGE SCALE GENOMIC DNA]</scope>
    <source>
        <strain evidence="5 6">DSM 45162</strain>
    </source>
</reference>